<reference evidence="3" key="1">
    <citation type="journal article" date="2019" name="Int. J. Syst. Evol. Microbiol.">
        <title>The Global Catalogue of Microorganisms (GCM) 10K type strain sequencing project: providing services to taxonomists for standard genome sequencing and annotation.</title>
        <authorList>
            <consortium name="The Broad Institute Genomics Platform"/>
            <consortium name="The Broad Institute Genome Sequencing Center for Infectious Disease"/>
            <person name="Wu L."/>
            <person name="Ma J."/>
        </authorList>
    </citation>
    <scope>NUCLEOTIDE SEQUENCE [LARGE SCALE GENOMIC DNA]</scope>
    <source>
        <strain evidence="3">JCM 10649</strain>
    </source>
</reference>
<feature type="transmembrane region" description="Helical" evidence="1">
    <location>
        <begin position="177"/>
        <end position="199"/>
    </location>
</feature>
<proteinExistence type="predicted"/>
<dbReference type="PANTHER" id="PTHR43471">
    <property type="entry name" value="ABC TRANSPORTER PERMEASE"/>
    <property type="match status" value="1"/>
</dbReference>
<name>A0ABP3L7K1_9ACTN</name>
<evidence type="ECO:0000256" key="1">
    <source>
        <dbReference type="SAM" id="Phobius"/>
    </source>
</evidence>
<accession>A0ABP3L7K1</accession>
<dbReference type="PANTHER" id="PTHR43471:SF10">
    <property type="entry name" value="SLL1107 PROTEIN"/>
    <property type="match status" value="1"/>
</dbReference>
<sequence>MSATARTEPAGDTRRHPPRILRGLPWLVWRQHRVAFVAALALTAAGVLSMVWQRRETAAFLHDHRGGEEFTTLINAFQGSLSQALQGAAENLEMVPLIVGVFLGAPLIAGDRERGTVKLVTTQSVTRRRWLAAKIGITVLITVVCTALLGAVFTWWWEPVHELADSGHWSESPIFDTTGPMLVAKSLLFLSVGIAFGVLVRRTVTAMVLTFGSCFALDLVWDSLRLRFHDFRTLTVPVRDLGEPGPVLPRGAVRYDSWTVDAKGGLHGFGTCFNERTAEGCRTNKGIVADRLDYFGYDQLPAMQWTSAAIFLLLTVAILALTLWWAGRRAL</sequence>
<gene>
    <name evidence="2" type="ORF">GCM10009544_62480</name>
</gene>
<evidence type="ECO:0000313" key="2">
    <source>
        <dbReference type="EMBL" id="GAA0493640.1"/>
    </source>
</evidence>
<keyword evidence="1" id="KW-1133">Transmembrane helix</keyword>
<comment type="caution">
    <text evidence="2">The sequence shown here is derived from an EMBL/GenBank/DDBJ whole genome shotgun (WGS) entry which is preliminary data.</text>
</comment>
<dbReference type="Pfam" id="PF12679">
    <property type="entry name" value="ABC2_membrane_2"/>
    <property type="match status" value="1"/>
</dbReference>
<dbReference type="Proteomes" id="UP001499895">
    <property type="component" value="Unassembled WGS sequence"/>
</dbReference>
<evidence type="ECO:0000313" key="3">
    <source>
        <dbReference type="Proteomes" id="UP001499895"/>
    </source>
</evidence>
<feature type="transmembrane region" description="Helical" evidence="1">
    <location>
        <begin position="34"/>
        <end position="52"/>
    </location>
</feature>
<dbReference type="EMBL" id="BAAAHB010000136">
    <property type="protein sequence ID" value="GAA0493640.1"/>
    <property type="molecule type" value="Genomic_DNA"/>
</dbReference>
<protein>
    <submittedName>
        <fullName evidence="2">Transporter</fullName>
    </submittedName>
</protein>
<dbReference type="RefSeq" id="WP_344097359.1">
    <property type="nucleotide sequence ID" value="NZ_BAAAHB010000136.1"/>
</dbReference>
<organism evidence="2 3">
    <name type="scientific">Streptomyces stramineus</name>
    <dbReference type="NCBI Taxonomy" id="173861"/>
    <lineage>
        <taxon>Bacteria</taxon>
        <taxon>Bacillati</taxon>
        <taxon>Actinomycetota</taxon>
        <taxon>Actinomycetes</taxon>
        <taxon>Kitasatosporales</taxon>
        <taxon>Streptomycetaceae</taxon>
        <taxon>Streptomyces</taxon>
    </lineage>
</organism>
<keyword evidence="3" id="KW-1185">Reference proteome</keyword>
<feature type="transmembrane region" description="Helical" evidence="1">
    <location>
        <begin position="302"/>
        <end position="326"/>
    </location>
</feature>
<feature type="transmembrane region" description="Helical" evidence="1">
    <location>
        <begin position="206"/>
        <end position="224"/>
    </location>
</feature>
<keyword evidence="1" id="KW-0812">Transmembrane</keyword>
<keyword evidence="1" id="KW-0472">Membrane</keyword>
<feature type="transmembrane region" description="Helical" evidence="1">
    <location>
        <begin position="131"/>
        <end position="157"/>
    </location>
</feature>